<feature type="region of interest" description="Disordered" evidence="1">
    <location>
        <begin position="51"/>
        <end position="327"/>
    </location>
</feature>
<dbReference type="RefSeq" id="XP_037215141.1">
    <property type="nucleotide sequence ID" value="XM_037368215.1"/>
</dbReference>
<evidence type="ECO:0000313" key="2">
    <source>
        <dbReference type="EMBL" id="KAF7292713.1"/>
    </source>
</evidence>
<dbReference type="GeneID" id="59350731"/>
<keyword evidence="3" id="KW-1185">Reference proteome</keyword>
<dbReference type="Proteomes" id="UP000636479">
    <property type="component" value="Unassembled WGS sequence"/>
</dbReference>
<feature type="compositionally biased region" description="Basic and acidic residues" evidence="1">
    <location>
        <begin position="90"/>
        <end position="99"/>
    </location>
</feature>
<dbReference type="EMBL" id="JACAZF010000011">
    <property type="protein sequence ID" value="KAF7292713.1"/>
    <property type="molecule type" value="Genomic_DNA"/>
</dbReference>
<evidence type="ECO:0000313" key="3">
    <source>
        <dbReference type="Proteomes" id="UP000636479"/>
    </source>
</evidence>
<reference evidence="2" key="1">
    <citation type="submission" date="2020-05" db="EMBL/GenBank/DDBJ databases">
        <title>Mycena genomes resolve the evolution of fungal bioluminescence.</title>
        <authorList>
            <person name="Tsai I.J."/>
        </authorList>
    </citation>
    <scope>NUCLEOTIDE SEQUENCE</scope>
    <source>
        <strain evidence="2">171206Taipei</strain>
    </source>
</reference>
<dbReference type="AlphaFoldDB" id="A0A8H6VWH6"/>
<feature type="compositionally biased region" description="Polar residues" evidence="1">
    <location>
        <begin position="135"/>
        <end position="155"/>
    </location>
</feature>
<name>A0A8H6VWH6_9AGAR</name>
<proteinExistence type="predicted"/>
<comment type="caution">
    <text evidence="2">The sequence shown here is derived from an EMBL/GenBank/DDBJ whole genome shotgun (WGS) entry which is preliminary data.</text>
</comment>
<feature type="compositionally biased region" description="Basic and acidic residues" evidence="1">
    <location>
        <begin position="303"/>
        <end position="314"/>
    </location>
</feature>
<sequence>MMRTSIDCLMEWSARVTMQTLGGTISETRLMAARMWGEPGSQFGVLKMTGRASDRDMETPKKTQHKRHSSSAASALRSIRRSLTMGAARWRKDEEKDGPVDNAIDDEPVLVSRPTSIISDPVRPEPSGTPKSPPKSDSVQVASKNVKSPRKSSTSKPDEKAGTLSFSVTSSLAPASGVKLRSNKSQTVTRRSASEQPHSRSSLTWTRSRSKPLPTPSRESFHTPIFDKLHTVEPSAHRKDSSEMKRADPIPTAAPSEFKKADPASFSSSRRHSSDVRSGSTRTSSKRTHESRRQSVPLASKPRSKDISASKSKAESPNIPPAPPKQT</sequence>
<gene>
    <name evidence="2" type="ORF">MIND_01169600</name>
</gene>
<evidence type="ECO:0000256" key="1">
    <source>
        <dbReference type="SAM" id="MobiDB-lite"/>
    </source>
</evidence>
<protein>
    <submittedName>
        <fullName evidence="2">Uncharacterized protein</fullName>
    </submittedName>
</protein>
<feature type="compositionally biased region" description="Basic and acidic residues" evidence="1">
    <location>
        <begin position="52"/>
        <end position="61"/>
    </location>
</feature>
<organism evidence="2 3">
    <name type="scientific">Mycena indigotica</name>
    <dbReference type="NCBI Taxonomy" id="2126181"/>
    <lineage>
        <taxon>Eukaryota</taxon>
        <taxon>Fungi</taxon>
        <taxon>Dikarya</taxon>
        <taxon>Basidiomycota</taxon>
        <taxon>Agaricomycotina</taxon>
        <taxon>Agaricomycetes</taxon>
        <taxon>Agaricomycetidae</taxon>
        <taxon>Agaricales</taxon>
        <taxon>Marasmiineae</taxon>
        <taxon>Mycenaceae</taxon>
        <taxon>Mycena</taxon>
    </lineage>
</organism>
<feature type="compositionally biased region" description="Polar residues" evidence="1">
    <location>
        <begin position="164"/>
        <end position="173"/>
    </location>
</feature>
<feature type="compositionally biased region" description="Low complexity" evidence="1">
    <location>
        <begin position="70"/>
        <end position="83"/>
    </location>
</feature>
<feature type="compositionally biased region" description="Polar residues" evidence="1">
    <location>
        <begin position="183"/>
        <end position="196"/>
    </location>
</feature>
<feature type="compositionally biased region" description="Pro residues" evidence="1">
    <location>
        <begin position="318"/>
        <end position="327"/>
    </location>
</feature>
<feature type="compositionally biased region" description="Basic and acidic residues" evidence="1">
    <location>
        <begin position="219"/>
        <end position="248"/>
    </location>
</feature>
<accession>A0A8H6VWH6</accession>